<gene>
    <name evidence="3" type="ORF">ACFQ27_18550</name>
</gene>
<dbReference type="Pfam" id="PF07811">
    <property type="entry name" value="TadE"/>
    <property type="match status" value="1"/>
</dbReference>
<feature type="transmembrane region" description="Helical" evidence="1">
    <location>
        <begin position="16"/>
        <end position="34"/>
    </location>
</feature>
<dbReference type="InterPro" id="IPR012495">
    <property type="entry name" value="TadE-like_dom"/>
</dbReference>
<sequence length="174" mass="18888">MLTPLRRWARDRRGSAAVEFAFVAPLMIALYYGLSETTIGMMCDRRASHVAFTIGDLVAQDTQVSTTEMTDVFNVGKTIMTPFATTTLGMRVTSVKAGASSTTVVWSKTSGSMSALSGTVTVPTGLLSTGDTLIIAESTYVYTSPVQKMLPTPITFNQKFYLRPRKTTEISFTS</sequence>
<evidence type="ECO:0000313" key="3">
    <source>
        <dbReference type="EMBL" id="MFD1192598.1"/>
    </source>
</evidence>
<proteinExistence type="predicted"/>
<evidence type="ECO:0000256" key="1">
    <source>
        <dbReference type="SAM" id="Phobius"/>
    </source>
</evidence>
<evidence type="ECO:0000259" key="2">
    <source>
        <dbReference type="Pfam" id="PF07811"/>
    </source>
</evidence>
<protein>
    <submittedName>
        <fullName evidence="3">TadE/TadG family type IV pilus assembly protein</fullName>
    </submittedName>
</protein>
<feature type="domain" description="TadE-like" evidence="2">
    <location>
        <begin position="14"/>
        <end position="51"/>
    </location>
</feature>
<reference evidence="4" key="1">
    <citation type="journal article" date="2019" name="Int. J. Syst. Evol. Microbiol.">
        <title>The Global Catalogue of Microorganisms (GCM) 10K type strain sequencing project: providing services to taxonomists for standard genome sequencing and annotation.</title>
        <authorList>
            <consortium name="The Broad Institute Genomics Platform"/>
            <consortium name="The Broad Institute Genome Sequencing Center for Infectious Disease"/>
            <person name="Wu L."/>
            <person name="Ma J."/>
        </authorList>
    </citation>
    <scope>NUCLEOTIDE SEQUENCE [LARGE SCALE GENOMIC DNA]</scope>
    <source>
        <strain evidence="4">CCUG 55074</strain>
    </source>
</reference>
<dbReference type="RefSeq" id="WP_374343257.1">
    <property type="nucleotide sequence ID" value="NZ_JBHTLQ010000066.1"/>
</dbReference>
<keyword evidence="1" id="KW-0472">Membrane</keyword>
<evidence type="ECO:0000313" key="4">
    <source>
        <dbReference type="Proteomes" id="UP001597216"/>
    </source>
</evidence>
<organism evidence="3 4">
    <name type="scientific">Phenylobacterium conjunctum</name>
    <dbReference type="NCBI Taxonomy" id="1298959"/>
    <lineage>
        <taxon>Bacteria</taxon>
        <taxon>Pseudomonadati</taxon>
        <taxon>Pseudomonadota</taxon>
        <taxon>Alphaproteobacteria</taxon>
        <taxon>Caulobacterales</taxon>
        <taxon>Caulobacteraceae</taxon>
        <taxon>Phenylobacterium</taxon>
    </lineage>
</organism>
<dbReference type="Proteomes" id="UP001597216">
    <property type="component" value="Unassembled WGS sequence"/>
</dbReference>
<accession>A0ABW3T6P2</accession>
<keyword evidence="4" id="KW-1185">Reference proteome</keyword>
<dbReference type="EMBL" id="JBHTLQ010000066">
    <property type="protein sequence ID" value="MFD1192598.1"/>
    <property type="molecule type" value="Genomic_DNA"/>
</dbReference>
<comment type="caution">
    <text evidence="3">The sequence shown here is derived from an EMBL/GenBank/DDBJ whole genome shotgun (WGS) entry which is preliminary data.</text>
</comment>
<keyword evidence="1" id="KW-0812">Transmembrane</keyword>
<name>A0ABW3T6P2_9CAUL</name>
<keyword evidence="1" id="KW-1133">Transmembrane helix</keyword>